<dbReference type="AlphaFoldDB" id="A0A6N2WR65"/>
<evidence type="ECO:0000313" key="1">
    <source>
        <dbReference type="EMBL" id="VYT44697.1"/>
    </source>
</evidence>
<dbReference type="EMBL" id="CACRTB010000038">
    <property type="protein sequence ID" value="VYT44697.1"/>
    <property type="molecule type" value="Genomic_DNA"/>
</dbReference>
<accession>A0A6N2WR65</accession>
<protein>
    <submittedName>
        <fullName evidence="1">Uncharacterized protein</fullName>
    </submittedName>
</protein>
<gene>
    <name evidence="1" type="ORF">BCLFYP20_04219</name>
</gene>
<reference evidence="1" key="1">
    <citation type="submission" date="2019-11" db="EMBL/GenBank/DDBJ databases">
        <authorList>
            <person name="Feng L."/>
        </authorList>
    </citation>
    <scope>NUCLEOTIDE SEQUENCE</scope>
    <source>
        <strain evidence="1">BcaccaeLFYP20</strain>
    </source>
</reference>
<sequence>MCIRRLRNVPALLHIGINQRADYWHQFHQQLLQMHRVSFSFDNDNNEKEKI</sequence>
<name>A0A6N2WR65_9BACE</name>
<proteinExistence type="predicted"/>
<organism evidence="1">
    <name type="scientific">Bacteroides caccae</name>
    <dbReference type="NCBI Taxonomy" id="47678"/>
    <lineage>
        <taxon>Bacteria</taxon>
        <taxon>Pseudomonadati</taxon>
        <taxon>Bacteroidota</taxon>
        <taxon>Bacteroidia</taxon>
        <taxon>Bacteroidales</taxon>
        <taxon>Bacteroidaceae</taxon>
        <taxon>Bacteroides</taxon>
    </lineage>
</organism>